<proteinExistence type="predicted"/>
<evidence type="ECO:0000313" key="2">
    <source>
        <dbReference type="EMBL" id="MFC5543882.1"/>
    </source>
</evidence>
<comment type="caution">
    <text evidence="2">The sequence shown here is derived from an EMBL/GenBank/DDBJ whole genome shotgun (WGS) entry which is preliminary data.</text>
</comment>
<dbReference type="Proteomes" id="UP001596055">
    <property type="component" value="Unassembled WGS sequence"/>
</dbReference>
<feature type="region of interest" description="Disordered" evidence="1">
    <location>
        <begin position="417"/>
        <end position="439"/>
    </location>
</feature>
<protein>
    <recommendedName>
        <fullName evidence="4">Terminase</fullName>
    </recommendedName>
</protein>
<dbReference type="EMBL" id="JBHSNL010000001">
    <property type="protein sequence ID" value="MFC5543882.1"/>
    <property type="molecule type" value="Genomic_DNA"/>
</dbReference>
<reference evidence="3" key="1">
    <citation type="journal article" date="2019" name="Int. J. Syst. Evol. Microbiol.">
        <title>The Global Catalogue of Microorganisms (GCM) 10K type strain sequencing project: providing services to taxonomists for standard genome sequencing and annotation.</title>
        <authorList>
            <consortium name="The Broad Institute Genomics Platform"/>
            <consortium name="The Broad Institute Genome Sequencing Center for Infectious Disease"/>
            <person name="Wu L."/>
            <person name="Ma J."/>
        </authorList>
    </citation>
    <scope>NUCLEOTIDE SEQUENCE [LARGE SCALE GENOMIC DNA]</scope>
    <source>
        <strain evidence="3">CGMCC 4.1799</strain>
    </source>
</reference>
<dbReference type="Gene3D" id="3.30.420.240">
    <property type="match status" value="1"/>
</dbReference>
<gene>
    <name evidence="2" type="ORF">ACFPQA_02345</name>
</gene>
<dbReference type="RefSeq" id="WP_248157976.1">
    <property type="nucleotide sequence ID" value="NZ_JAKZAJ010000003.1"/>
</dbReference>
<dbReference type="Gene3D" id="3.40.50.300">
    <property type="entry name" value="P-loop containing nucleotide triphosphate hydrolases"/>
    <property type="match status" value="1"/>
</dbReference>
<evidence type="ECO:0000256" key="1">
    <source>
        <dbReference type="SAM" id="MobiDB-lite"/>
    </source>
</evidence>
<accession>A0ABW0RGI6</accession>
<name>A0ABW0RGI6_9GAMM</name>
<dbReference type="InterPro" id="IPR027417">
    <property type="entry name" value="P-loop_NTPase"/>
</dbReference>
<organism evidence="2 3">
    <name type="scientific">Marinobacter koreensis</name>
    <dbReference type="NCBI Taxonomy" id="335974"/>
    <lineage>
        <taxon>Bacteria</taxon>
        <taxon>Pseudomonadati</taxon>
        <taxon>Pseudomonadota</taxon>
        <taxon>Gammaproteobacteria</taxon>
        <taxon>Pseudomonadales</taxon>
        <taxon>Marinobacteraceae</taxon>
        <taxon>Marinobacter</taxon>
    </lineage>
</organism>
<evidence type="ECO:0008006" key="4">
    <source>
        <dbReference type="Google" id="ProtNLM"/>
    </source>
</evidence>
<evidence type="ECO:0000313" key="3">
    <source>
        <dbReference type="Proteomes" id="UP001596055"/>
    </source>
</evidence>
<keyword evidence="3" id="KW-1185">Reference proteome</keyword>
<sequence>MSVTIRDAMTAPELFGGQFSGDTWSAWRALLAGFYGLPLTDDERPDFLSLTGRKSVPQSAFDELWLVVGRRGGKSQCAALLAVFEAAFNDYTDRLSPGEVATVMILAADRKQARSVFRYISGLIESNPMLAAMVAREDKESIELTNRTAIEVHTASFRATRGYTVACCIADEIAFWRSEDSANPDFEILNAIRPAMATLEGKLIALSSPYSKRGALWDTYRRYFGLHDNSVLVAQAPSKVMNPSLPQRVIDQAFTRDPEAAKAEYGAQFRSDLEAFINREVVEGVTRSDPLELPYNSRHRYFAFADPAGGGQDEYTMSIGHREDSRVIVDLVRAQKGVPSEITAEYAALMKAYGIRQAHSDKYAGSWPADEFAKHGITIEYSPKPRSELYLDALPALTSGRVELPPDDRLITQFSGLERKTSRAGRDSVNHPPGAHDDRANAAAGVIALNAHGSQIWDYSKLL</sequence>